<evidence type="ECO:0000256" key="7">
    <source>
        <dbReference type="SAM" id="Phobius"/>
    </source>
</evidence>
<dbReference type="InterPro" id="IPR024194">
    <property type="entry name" value="Ac/AlaTfrase_AlgI/DltB"/>
</dbReference>
<keyword evidence="4 7" id="KW-0812">Transmembrane</keyword>
<proteinExistence type="inferred from homology"/>
<feature type="transmembrane region" description="Helical" evidence="7">
    <location>
        <begin position="376"/>
        <end position="396"/>
    </location>
</feature>
<dbReference type="Proteomes" id="UP000249949">
    <property type="component" value="Chromosome"/>
</dbReference>
<dbReference type="KEGG" id="nct:NMSP_0138"/>
<feature type="transmembrane region" description="Helical" evidence="7">
    <location>
        <begin position="30"/>
        <end position="56"/>
    </location>
</feature>
<evidence type="ECO:0000313" key="9">
    <source>
        <dbReference type="Proteomes" id="UP000249949"/>
    </source>
</evidence>
<comment type="similarity">
    <text evidence="2">Belongs to the membrane-bound acyltransferase family.</text>
</comment>
<evidence type="ECO:0000256" key="6">
    <source>
        <dbReference type="ARBA" id="ARBA00023136"/>
    </source>
</evidence>
<name>A0A2Z2HQL7_9ARCH</name>
<feature type="transmembrane region" description="Helical" evidence="7">
    <location>
        <begin position="201"/>
        <end position="219"/>
    </location>
</feature>
<dbReference type="GO" id="GO:0005886">
    <property type="term" value="C:plasma membrane"/>
    <property type="evidence" value="ECO:0007669"/>
    <property type="project" value="UniProtKB-SubCell"/>
</dbReference>
<evidence type="ECO:0000256" key="1">
    <source>
        <dbReference type="ARBA" id="ARBA00004651"/>
    </source>
</evidence>
<evidence type="ECO:0000256" key="2">
    <source>
        <dbReference type="ARBA" id="ARBA00010323"/>
    </source>
</evidence>
<keyword evidence="3" id="KW-1003">Cell membrane</keyword>
<dbReference type="PIRSF" id="PIRSF016636">
    <property type="entry name" value="AlgI_DltB"/>
    <property type="match status" value="1"/>
</dbReference>
<dbReference type="PIRSF" id="PIRSF500217">
    <property type="entry name" value="AlgI"/>
    <property type="match status" value="1"/>
</dbReference>
<gene>
    <name evidence="8" type="ORF">NMSP_0138</name>
</gene>
<feature type="transmembrane region" description="Helical" evidence="7">
    <location>
        <begin position="76"/>
        <end position="95"/>
    </location>
</feature>
<dbReference type="OrthoDB" id="3238at2157"/>
<dbReference type="PANTHER" id="PTHR13285">
    <property type="entry name" value="ACYLTRANSFERASE"/>
    <property type="match status" value="1"/>
</dbReference>
<dbReference type="InterPro" id="IPR028362">
    <property type="entry name" value="AlgI"/>
</dbReference>
<dbReference type="InterPro" id="IPR004299">
    <property type="entry name" value="MBOAT_fam"/>
</dbReference>
<evidence type="ECO:0000256" key="4">
    <source>
        <dbReference type="ARBA" id="ARBA00022692"/>
    </source>
</evidence>
<reference evidence="8 9" key="1">
    <citation type="journal article" date="2017" name="Environ. Microbiol.">
        <title>Genome and epigenome of a novel marine Thaumarchaeota strain suggest viral infection, phosphorothioation DNA modification and multiple restriction systems.</title>
        <authorList>
            <person name="Ahlgren N.A."/>
            <person name="Chen Y."/>
            <person name="Needham D.M."/>
            <person name="Parada A.E."/>
            <person name="Sachdeva R."/>
            <person name="Trinh V."/>
            <person name="Chen T."/>
            <person name="Fuhrman J.A."/>
        </authorList>
    </citation>
    <scope>NUCLEOTIDE SEQUENCE [LARGE SCALE GENOMIC DNA]</scope>
    <source>
        <strain evidence="8 9">SPOT01</strain>
    </source>
</reference>
<keyword evidence="5 7" id="KW-1133">Transmembrane helix</keyword>
<organism evidence="8 9">
    <name type="scientific">Candidatus Nitrosomarinus catalinensis</name>
    <dbReference type="NCBI Taxonomy" id="1898749"/>
    <lineage>
        <taxon>Archaea</taxon>
        <taxon>Nitrososphaerota</taxon>
        <taxon>Nitrososphaeria</taxon>
        <taxon>Nitrosopumilales</taxon>
        <taxon>Nitrosopumilaceae</taxon>
        <taxon>Candidatus Nitrosomarinus</taxon>
    </lineage>
</organism>
<protein>
    <submittedName>
        <fullName evidence="8">MBOAT family protein</fullName>
    </submittedName>
</protein>
<evidence type="ECO:0000313" key="8">
    <source>
        <dbReference type="EMBL" id="ARS63770.1"/>
    </source>
</evidence>
<dbReference type="Pfam" id="PF03062">
    <property type="entry name" value="MBOAT"/>
    <property type="match status" value="1"/>
</dbReference>
<dbReference type="PANTHER" id="PTHR13285:SF18">
    <property type="entry name" value="PROTEIN-CYSTEINE N-PALMITOYLTRANSFERASE RASP"/>
    <property type="match status" value="1"/>
</dbReference>
<feature type="transmembrane region" description="Helical" evidence="7">
    <location>
        <begin position="6"/>
        <end position="23"/>
    </location>
</feature>
<accession>A0A2Z2HQL7</accession>
<sequence length="490" mass="57346">MLFNSLEFIIFFIVILTTISAIKNRKFQHIFLLVISYFFFYFTSNYLVTLLIISTLLDYYLGNKIWNENNIIKKKIFLIFSLIGNLGLLGFFKYADFAIAQFNIFGTHFNLNSEIPLLDLILPIGISFYTFQTISYTVDIYRGHLEPSKSFREFALFVAFFPQLVAGPIVRAKDFLPQLREKLDNFSSGIKLRQIIINNQNLKLGITIMAFGFFKKMFFADNIAPLVDEIFINPIGLDSFTIILGTFAFGIQIYGDFSGYSDIAIGAALILGFKIPINFNKPYFAISPSDFWRRWHISLSTWLRDYLYIPLGGNKKSSSRTYLNLFTVMFLGGLWHGASWNFVIWGVLHGMYLAIHKIISDKFPHLKIHPFFKSKIGKIISIVVTQYFVFLAWIPFRAHNTDDMMYSIQKYIFIDFQFDNVFSFVLTHKWPLLIMGIFVILHIFMYFKPNTVYKISKMNLKYWTVFLTSLLFLVVYFYNGNSQDFIYFRF</sequence>
<keyword evidence="9" id="KW-1185">Reference proteome</keyword>
<feature type="transmembrane region" description="Helical" evidence="7">
    <location>
        <begin position="231"/>
        <end position="251"/>
    </location>
</feature>
<keyword evidence="6 7" id="KW-0472">Membrane</keyword>
<feature type="transmembrane region" description="Helical" evidence="7">
    <location>
        <begin position="154"/>
        <end position="172"/>
    </location>
</feature>
<dbReference type="EMBL" id="CP021324">
    <property type="protein sequence ID" value="ARS63770.1"/>
    <property type="molecule type" value="Genomic_DNA"/>
</dbReference>
<comment type="subcellular location">
    <subcellularLocation>
        <location evidence="1">Cell membrane</location>
        <topology evidence="1">Multi-pass membrane protein</topology>
    </subcellularLocation>
</comment>
<dbReference type="GO" id="GO:0016746">
    <property type="term" value="F:acyltransferase activity"/>
    <property type="evidence" value="ECO:0007669"/>
    <property type="project" value="InterPro"/>
</dbReference>
<dbReference type="InterPro" id="IPR051085">
    <property type="entry name" value="MB_O-acyltransferase"/>
</dbReference>
<evidence type="ECO:0000256" key="5">
    <source>
        <dbReference type="ARBA" id="ARBA00022989"/>
    </source>
</evidence>
<feature type="transmembrane region" description="Helical" evidence="7">
    <location>
        <begin position="430"/>
        <end position="447"/>
    </location>
</feature>
<feature type="transmembrane region" description="Helical" evidence="7">
    <location>
        <begin position="459"/>
        <end position="478"/>
    </location>
</feature>
<feature type="transmembrane region" description="Helical" evidence="7">
    <location>
        <begin position="263"/>
        <end position="279"/>
    </location>
</feature>
<dbReference type="AlphaFoldDB" id="A0A2Z2HQL7"/>
<dbReference type="GO" id="GO:0042121">
    <property type="term" value="P:alginic acid biosynthetic process"/>
    <property type="evidence" value="ECO:0007669"/>
    <property type="project" value="InterPro"/>
</dbReference>
<feature type="transmembrane region" description="Helical" evidence="7">
    <location>
        <begin position="115"/>
        <end position="134"/>
    </location>
</feature>
<evidence type="ECO:0000256" key="3">
    <source>
        <dbReference type="ARBA" id="ARBA00022475"/>
    </source>
</evidence>